<accession>A0AAI8PA94</accession>
<dbReference type="KEGG" id="ppv:NJ69_00790"/>
<dbReference type="AlphaFoldDB" id="A0AAI8PA94"/>
<dbReference type="EMBL" id="CP031641">
    <property type="protein sequence ID" value="AXO87121.1"/>
    <property type="molecule type" value="Genomic_DNA"/>
</dbReference>
<organism evidence="1 2">
    <name type="scientific">Pseudomonas parafulva</name>
    <dbReference type="NCBI Taxonomy" id="157782"/>
    <lineage>
        <taxon>Bacteria</taxon>
        <taxon>Pseudomonadati</taxon>
        <taxon>Pseudomonadota</taxon>
        <taxon>Gammaproteobacteria</taxon>
        <taxon>Pseudomonadales</taxon>
        <taxon>Pseudomonadaceae</taxon>
        <taxon>Pseudomonas</taxon>
    </lineage>
</organism>
<keyword evidence="2" id="KW-1185">Reference proteome</keyword>
<evidence type="ECO:0000313" key="1">
    <source>
        <dbReference type="EMBL" id="AXO87121.1"/>
    </source>
</evidence>
<evidence type="ECO:0000313" key="2">
    <source>
        <dbReference type="Proteomes" id="UP000258127"/>
    </source>
</evidence>
<name>A0AAI8PA94_9PSED</name>
<sequence length="119" mass="13066">MKADAKKLSLPPIAFTDDQRHEINDQTLENDELSAEVDPFFGSEQGDVVELWVGESRSSGDFVSPTYTVDDPSNVLVVSFRRIDLLKVNNKRAYFGYRVNGGELSTLVGIPVSLSESAG</sequence>
<proteinExistence type="predicted"/>
<reference evidence="1 2" key="1">
    <citation type="submission" date="2018-08" db="EMBL/GenBank/DDBJ databases">
        <authorList>
            <person name="Lee Y."/>
            <person name="Kakembo D."/>
        </authorList>
    </citation>
    <scope>NUCLEOTIDE SEQUENCE [LARGE SCALE GENOMIC DNA]</scope>
    <source>
        <strain evidence="1 2">JBCS1880</strain>
    </source>
</reference>
<protein>
    <submittedName>
        <fullName evidence="1">Uncharacterized protein</fullName>
    </submittedName>
</protein>
<dbReference type="RefSeq" id="WP_039575368.1">
    <property type="nucleotide sequence ID" value="NZ_CP009747.1"/>
</dbReference>
<dbReference type="Proteomes" id="UP000258127">
    <property type="component" value="Chromosome"/>
</dbReference>
<gene>
    <name evidence="1" type="ORF">DZC75_03535</name>
</gene>